<comment type="subcellular location">
    <subcellularLocation>
        <location evidence="12">Cytoplasm</location>
    </subcellularLocation>
</comment>
<evidence type="ECO:0000256" key="12">
    <source>
        <dbReference type="HAMAP-Rule" id="MF_01987"/>
    </source>
</evidence>
<dbReference type="RefSeq" id="WP_307432805.1">
    <property type="nucleotide sequence ID" value="NZ_JAUSVK010000001.1"/>
</dbReference>
<feature type="binding site" evidence="12">
    <location>
        <position position="277"/>
    </location>
    <ligand>
        <name>K(+)</name>
        <dbReference type="ChEBI" id="CHEBI:29103"/>
    </ligand>
</feature>
<evidence type="ECO:0000256" key="8">
    <source>
        <dbReference type="ARBA" id="ARBA00022840"/>
    </source>
</evidence>
<evidence type="ECO:0000256" key="1">
    <source>
        <dbReference type="ARBA" id="ARBA00005380"/>
    </source>
</evidence>
<sequence length="321" mass="32020">MIVVFGSVAVDLVVNVPHIPRPGESLQAPCYTPVAGSKGGNQALAAARSGARVVHVASVGRDGYAEAATAALRAEGVDLSHIALSDKATGICLVAVAADGENTVIAAAGANLDTSVSQLEAVAFGSGDTLVLQMEVPLQDNVAAVRLAKARGARVILNVAPAGPVDGATLSALHFLIVNEHEAMVVAKALGLAATEPEEAARAIHDRCGCSTIVTLGPRGAVAYHRGSAVPVAAPEVAVLDTTGAGDSFTGAFAAALDAGEDLTTALRRAVAGGSLACTVHGAQTSIPRLDAILAAMRHPDQPAIDDVGSTIGATTSSRGD</sequence>
<dbReference type="Pfam" id="PF00294">
    <property type="entry name" value="PfkB"/>
    <property type="match status" value="1"/>
</dbReference>
<comment type="cofactor">
    <cofactor evidence="12">
        <name>Mg(2+)</name>
        <dbReference type="ChEBI" id="CHEBI:18420"/>
    </cofactor>
    <text evidence="12">Requires a divalent cation, most likely magnesium in vivo, as an electrophilic catalyst to aid phosphoryl group transfer. It is the chelate of the metal and the nucleotide that is the actual substrate.</text>
</comment>
<evidence type="ECO:0000256" key="3">
    <source>
        <dbReference type="ARBA" id="ARBA00016943"/>
    </source>
</evidence>
<evidence type="ECO:0000256" key="7">
    <source>
        <dbReference type="ARBA" id="ARBA00022777"/>
    </source>
</evidence>
<feature type="binding site" evidence="12">
    <location>
        <begin position="9"/>
        <end position="11"/>
    </location>
    <ligand>
        <name>substrate</name>
    </ligand>
</feature>
<dbReference type="PANTHER" id="PTHR10584">
    <property type="entry name" value="SUGAR KINASE"/>
    <property type="match status" value="1"/>
</dbReference>
<dbReference type="HAMAP" id="MF_01987">
    <property type="entry name" value="Ribokinase"/>
    <property type="match status" value="1"/>
</dbReference>
<dbReference type="InterPro" id="IPR002139">
    <property type="entry name" value="Ribo/fructo_kinase"/>
</dbReference>
<keyword evidence="10 12" id="KW-0630">Potassium</keyword>
<keyword evidence="15" id="KW-1185">Reference proteome</keyword>
<comment type="caution">
    <text evidence="14">The sequence shown here is derived from an EMBL/GenBank/DDBJ whole genome shotgun (WGS) entry which is preliminary data.</text>
</comment>
<dbReference type="EMBL" id="JAUSVK010000001">
    <property type="protein sequence ID" value="MDQ0394892.1"/>
    <property type="molecule type" value="Genomic_DNA"/>
</dbReference>
<evidence type="ECO:0000313" key="14">
    <source>
        <dbReference type="EMBL" id="MDQ0394892.1"/>
    </source>
</evidence>
<feature type="binding site" evidence="12">
    <location>
        <position position="179"/>
    </location>
    <ligand>
        <name>ATP</name>
        <dbReference type="ChEBI" id="CHEBI:30616"/>
    </ligand>
</feature>
<dbReference type="CDD" id="cd01174">
    <property type="entry name" value="ribokinase"/>
    <property type="match status" value="1"/>
</dbReference>
<dbReference type="InterPro" id="IPR011877">
    <property type="entry name" value="Ribokinase"/>
</dbReference>
<feature type="binding site" evidence="12">
    <location>
        <position position="247"/>
    </location>
    <ligand>
        <name>substrate</name>
    </ligand>
</feature>
<keyword evidence="7 12" id="KW-0418">Kinase</keyword>
<keyword evidence="8 12" id="KW-0067">ATP-binding</keyword>
<feature type="binding site" evidence="12">
    <location>
        <position position="282"/>
    </location>
    <ligand>
        <name>K(+)</name>
        <dbReference type="ChEBI" id="CHEBI:29103"/>
    </ligand>
</feature>
<dbReference type="InterPro" id="IPR002173">
    <property type="entry name" value="Carboh/pur_kinase_PfkB_CS"/>
</dbReference>
<comment type="catalytic activity">
    <reaction evidence="12">
        <text>D-ribose + ATP = D-ribose 5-phosphate + ADP + H(+)</text>
        <dbReference type="Rhea" id="RHEA:13697"/>
        <dbReference type="ChEBI" id="CHEBI:15378"/>
        <dbReference type="ChEBI" id="CHEBI:30616"/>
        <dbReference type="ChEBI" id="CHEBI:47013"/>
        <dbReference type="ChEBI" id="CHEBI:78346"/>
        <dbReference type="ChEBI" id="CHEBI:456216"/>
        <dbReference type="EC" id="2.7.1.15"/>
    </reaction>
</comment>
<dbReference type="SUPFAM" id="SSF53613">
    <property type="entry name" value="Ribokinase-like"/>
    <property type="match status" value="1"/>
</dbReference>
<accession>A0ABU0FKL3</accession>
<comment type="caution">
    <text evidence="12">Lacks conserved residue(s) required for the propagation of feature annotation.</text>
</comment>
<comment type="similarity">
    <text evidence="1">Belongs to the carbohydrate kinase pfkB family.</text>
</comment>
<feature type="binding site" evidence="12">
    <location>
        <position position="135"/>
    </location>
    <ligand>
        <name>substrate</name>
    </ligand>
</feature>
<keyword evidence="4 12" id="KW-0808">Transferase</keyword>
<gene>
    <name evidence="12" type="primary">rbsK</name>
    <name evidence="14" type="ORF">J3R73_004684</name>
</gene>
<keyword evidence="5 12" id="KW-0479">Metal-binding</keyword>
<keyword evidence="6 12" id="KW-0547">Nucleotide-binding</keyword>
<organism evidence="14 15">
    <name type="scientific">Labrys monachus</name>
    <dbReference type="NCBI Taxonomy" id="217067"/>
    <lineage>
        <taxon>Bacteria</taxon>
        <taxon>Pseudomonadati</taxon>
        <taxon>Pseudomonadota</taxon>
        <taxon>Alphaproteobacteria</taxon>
        <taxon>Hyphomicrobiales</taxon>
        <taxon>Xanthobacteraceae</taxon>
        <taxon>Labrys</taxon>
    </lineage>
</organism>
<evidence type="ECO:0000256" key="6">
    <source>
        <dbReference type="ARBA" id="ARBA00022741"/>
    </source>
</evidence>
<keyword evidence="9 12" id="KW-0460">Magnesium</keyword>
<keyword evidence="11 12" id="KW-0119">Carbohydrate metabolism</keyword>
<dbReference type="Proteomes" id="UP001237448">
    <property type="component" value="Unassembled WGS sequence"/>
</dbReference>
<evidence type="ECO:0000256" key="11">
    <source>
        <dbReference type="ARBA" id="ARBA00023277"/>
    </source>
</evidence>
<evidence type="ECO:0000256" key="10">
    <source>
        <dbReference type="ARBA" id="ARBA00022958"/>
    </source>
</evidence>
<dbReference type="PANTHER" id="PTHR10584:SF166">
    <property type="entry name" value="RIBOKINASE"/>
    <property type="match status" value="1"/>
</dbReference>
<evidence type="ECO:0000259" key="13">
    <source>
        <dbReference type="Pfam" id="PF00294"/>
    </source>
</evidence>
<reference evidence="14 15" key="1">
    <citation type="submission" date="2023-07" db="EMBL/GenBank/DDBJ databases">
        <title>Genomic Encyclopedia of Type Strains, Phase IV (KMG-IV): sequencing the most valuable type-strain genomes for metagenomic binning, comparative biology and taxonomic classification.</title>
        <authorList>
            <person name="Goeker M."/>
        </authorList>
    </citation>
    <scope>NUCLEOTIDE SEQUENCE [LARGE SCALE GENOMIC DNA]</scope>
    <source>
        <strain evidence="14 15">DSM 5896</strain>
    </source>
</reference>
<dbReference type="InterPro" id="IPR029056">
    <property type="entry name" value="Ribokinase-like"/>
</dbReference>
<feature type="binding site" evidence="12">
    <location>
        <position position="241"/>
    </location>
    <ligand>
        <name>K(+)</name>
        <dbReference type="ChEBI" id="CHEBI:29103"/>
    </ligand>
</feature>
<evidence type="ECO:0000256" key="5">
    <source>
        <dbReference type="ARBA" id="ARBA00022723"/>
    </source>
</evidence>
<feature type="binding site" evidence="12">
    <location>
        <begin position="215"/>
        <end position="220"/>
    </location>
    <ligand>
        <name>ATP</name>
        <dbReference type="ChEBI" id="CHEBI:30616"/>
    </ligand>
</feature>
<dbReference type="PROSITE" id="PS00584">
    <property type="entry name" value="PFKB_KINASES_2"/>
    <property type="match status" value="1"/>
</dbReference>
<comment type="activity regulation">
    <text evidence="12">Activated by a monovalent cation that binds near, but not in, the active site. The most likely occupant of the site in vivo is potassium. Ion binding induces a conformational change that may alter substrate affinity.</text>
</comment>
<name>A0ABU0FKL3_9HYPH</name>
<keyword evidence="12" id="KW-0963">Cytoplasm</keyword>
<dbReference type="PRINTS" id="PR00990">
    <property type="entry name" value="RIBOKINASE"/>
</dbReference>
<comment type="similarity">
    <text evidence="12">Belongs to the carbohydrate kinase PfkB family. Ribokinase subfamily.</text>
</comment>
<proteinExistence type="inferred from homology"/>
<feature type="binding site" evidence="12">
    <location>
        <position position="280"/>
    </location>
    <ligand>
        <name>K(+)</name>
        <dbReference type="ChEBI" id="CHEBI:29103"/>
    </ligand>
</feature>
<evidence type="ECO:0000313" key="15">
    <source>
        <dbReference type="Proteomes" id="UP001237448"/>
    </source>
</evidence>
<comment type="subunit">
    <text evidence="12">Homodimer.</text>
</comment>
<comment type="pathway">
    <text evidence="12">Carbohydrate metabolism; D-ribose degradation; D-ribose 5-phosphate from beta-D-ribopyranose: step 2/2.</text>
</comment>
<evidence type="ECO:0000256" key="2">
    <source>
        <dbReference type="ARBA" id="ARBA00012035"/>
    </source>
</evidence>
<evidence type="ECO:0000256" key="9">
    <source>
        <dbReference type="ARBA" id="ARBA00022842"/>
    </source>
</evidence>
<dbReference type="InterPro" id="IPR011611">
    <property type="entry name" value="PfkB_dom"/>
</dbReference>
<dbReference type="EC" id="2.7.1.15" evidence="2 12"/>
<evidence type="ECO:0000256" key="4">
    <source>
        <dbReference type="ARBA" id="ARBA00022679"/>
    </source>
</evidence>
<feature type="active site" description="Proton acceptor" evidence="12">
    <location>
        <position position="247"/>
    </location>
</feature>
<feature type="binding site" evidence="12">
    <location>
        <position position="243"/>
    </location>
    <ligand>
        <name>K(+)</name>
        <dbReference type="ChEBI" id="CHEBI:29103"/>
    </ligand>
</feature>
<feature type="domain" description="Carbohydrate kinase PfkB" evidence="13">
    <location>
        <begin position="2"/>
        <end position="288"/>
    </location>
</feature>
<protein>
    <recommendedName>
        <fullName evidence="3 12">Ribokinase</fullName>
        <shortName evidence="12">RK</shortName>
        <ecNumber evidence="2 12">2.7.1.15</ecNumber>
    </recommendedName>
</protein>
<feature type="binding site" evidence="12">
    <location>
        <position position="286"/>
    </location>
    <ligand>
        <name>K(+)</name>
        <dbReference type="ChEBI" id="CHEBI:29103"/>
    </ligand>
</feature>
<comment type="function">
    <text evidence="12">Catalyzes the phosphorylation of ribose at O-5 in a reaction requiring ATP and magnesium. The resulting D-ribose-5-phosphate can then be used either for sythesis of nucleotides, histidine, and tryptophan, or as a component of the pentose phosphate pathway.</text>
</comment>
<dbReference type="GO" id="GO:0004747">
    <property type="term" value="F:ribokinase activity"/>
    <property type="evidence" value="ECO:0007669"/>
    <property type="project" value="UniProtKB-EC"/>
</dbReference>
<dbReference type="Gene3D" id="3.40.1190.20">
    <property type="match status" value="1"/>
</dbReference>
<feature type="binding site" evidence="12">
    <location>
        <begin position="246"/>
        <end position="247"/>
    </location>
    <ligand>
        <name>ATP</name>
        <dbReference type="ChEBI" id="CHEBI:30616"/>
    </ligand>
</feature>